<keyword evidence="1" id="KW-0472">Membrane</keyword>
<gene>
    <name evidence="2" type="ORF">C7B64_05575</name>
</gene>
<reference evidence="2 3" key="2">
    <citation type="submission" date="2018-03" db="EMBL/GenBank/DDBJ databases">
        <title>The ancient ancestry and fast evolution of plastids.</title>
        <authorList>
            <person name="Moore K.R."/>
            <person name="Magnabosco C."/>
            <person name="Momper L."/>
            <person name="Gold D.A."/>
            <person name="Bosak T."/>
            <person name="Fournier G.P."/>
        </authorList>
    </citation>
    <scope>NUCLEOTIDE SEQUENCE [LARGE SCALE GENOMIC DNA]</scope>
    <source>
        <strain evidence="2 3">CCAP 1448/3</strain>
    </source>
</reference>
<feature type="transmembrane region" description="Helical" evidence="1">
    <location>
        <begin position="50"/>
        <end position="68"/>
    </location>
</feature>
<name>A0A2T1C743_9CYAN</name>
<evidence type="ECO:0008006" key="4">
    <source>
        <dbReference type="Google" id="ProtNLM"/>
    </source>
</evidence>
<keyword evidence="1" id="KW-1133">Transmembrane helix</keyword>
<dbReference type="AlphaFoldDB" id="A0A2T1C743"/>
<evidence type="ECO:0000256" key="1">
    <source>
        <dbReference type="SAM" id="Phobius"/>
    </source>
</evidence>
<dbReference type="Proteomes" id="UP000238762">
    <property type="component" value="Unassembled WGS sequence"/>
</dbReference>
<sequence length="296" mass="33745">MTINLDLFRQHLIYETNTSAEMICQDIKEIANLDRESELQKQKYNRYAKYFGIAIGVCFLLFLVSGIFDFIPLAGIFMIAGFISIIGLIWALIQASKHGKFDLANYRHQVASEIVKMVSRDMPLDATISVRLVLSLPTQKNKLVETIPHPYQSGFKIDTFQDEWLKIRGTFTDNTDFYLTATETSQTKYGWKRSRSGKSKYKSKTKSKGTDLDLTMHYPVKKYGAIQALRGDVVNAFKLPEKVVLKKLKQGEKNLNAIAHIPSEIANDKFSIYQAVTMMFLSTYQVLNLAKVLSKK</sequence>
<protein>
    <recommendedName>
        <fullName evidence="4">DUF3137 domain-containing protein</fullName>
    </recommendedName>
</protein>
<keyword evidence="3" id="KW-1185">Reference proteome</keyword>
<proteinExistence type="predicted"/>
<dbReference type="EMBL" id="PVWJ01000018">
    <property type="protein sequence ID" value="PSB04105.1"/>
    <property type="molecule type" value="Genomic_DNA"/>
</dbReference>
<organism evidence="2 3">
    <name type="scientific">Merismopedia glauca CCAP 1448/3</name>
    <dbReference type="NCBI Taxonomy" id="1296344"/>
    <lineage>
        <taxon>Bacteria</taxon>
        <taxon>Bacillati</taxon>
        <taxon>Cyanobacteriota</taxon>
        <taxon>Cyanophyceae</taxon>
        <taxon>Synechococcales</taxon>
        <taxon>Merismopediaceae</taxon>
        <taxon>Merismopedia</taxon>
    </lineage>
</organism>
<accession>A0A2T1C743</accession>
<dbReference type="RefSeq" id="WP_106287664.1">
    <property type="nucleotide sequence ID" value="NZ_CAWNTC010000216.1"/>
</dbReference>
<evidence type="ECO:0000313" key="3">
    <source>
        <dbReference type="Proteomes" id="UP000238762"/>
    </source>
</evidence>
<dbReference type="OrthoDB" id="573925at2"/>
<reference evidence="2 3" key="1">
    <citation type="submission" date="2018-02" db="EMBL/GenBank/DDBJ databases">
        <authorList>
            <person name="Cohen D.B."/>
            <person name="Kent A.D."/>
        </authorList>
    </citation>
    <scope>NUCLEOTIDE SEQUENCE [LARGE SCALE GENOMIC DNA]</scope>
    <source>
        <strain evidence="2 3">CCAP 1448/3</strain>
    </source>
</reference>
<comment type="caution">
    <text evidence="2">The sequence shown here is derived from an EMBL/GenBank/DDBJ whole genome shotgun (WGS) entry which is preliminary data.</text>
</comment>
<feature type="transmembrane region" description="Helical" evidence="1">
    <location>
        <begin position="74"/>
        <end position="93"/>
    </location>
</feature>
<keyword evidence="1" id="KW-0812">Transmembrane</keyword>
<evidence type="ECO:0000313" key="2">
    <source>
        <dbReference type="EMBL" id="PSB04105.1"/>
    </source>
</evidence>